<evidence type="ECO:0000256" key="1">
    <source>
        <dbReference type="ARBA" id="ARBA00010007"/>
    </source>
</evidence>
<evidence type="ECO:0000259" key="2">
    <source>
        <dbReference type="PROSITE" id="PS50404"/>
    </source>
</evidence>
<accession>A0A9Y2P7Z4</accession>
<dbReference type="PANTHER" id="PTHR42673:SF4">
    <property type="entry name" value="MALEYLACETOACETATE ISOMERASE"/>
    <property type="match status" value="1"/>
</dbReference>
<dbReference type="AlphaFoldDB" id="A0A9Y2P7Z4"/>
<dbReference type="NCBIfam" id="TIGR01262">
    <property type="entry name" value="maiA"/>
    <property type="match status" value="1"/>
</dbReference>
<dbReference type="PROSITE" id="PS50405">
    <property type="entry name" value="GST_CTER"/>
    <property type="match status" value="1"/>
</dbReference>
<keyword evidence="4" id="KW-0413">Isomerase</keyword>
<protein>
    <submittedName>
        <fullName evidence="4">Maleylacetoacetate isomerase</fullName>
        <ecNumber evidence="4">5.2.1.2</ecNumber>
    </submittedName>
</protein>
<keyword evidence="5" id="KW-1185">Reference proteome</keyword>
<dbReference type="Gene3D" id="1.20.1050.10">
    <property type="match status" value="1"/>
</dbReference>
<dbReference type="GO" id="GO:0006559">
    <property type="term" value="P:L-phenylalanine catabolic process"/>
    <property type="evidence" value="ECO:0007669"/>
    <property type="project" value="TreeGrafter"/>
</dbReference>
<reference evidence="4 5" key="1">
    <citation type="submission" date="2023-06" db="EMBL/GenBank/DDBJ databases">
        <title>Parasedimentitalea psychrophila sp. nov., a psychrophilic bacterium isolated from deep-sea sediment.</title>
        <authorList>
            <person name="Li A."/>
        </authorList>
    </citation>
    <scope>NUCLEOTIDE SEQUENCE [LARGE SCALE GENOMIC DNA]</scope>
    <source>
        <strain evidence="4 5">QS115</strain>
    </source>
</reference>
<dbReference type="InterPro" id="IPR010987">
    <property type="entry name" value="Glutathione-S-Trfase_C-like"/>
</dbReference>
<sequence length="212" mass="23138">MSETVLYDYWRSSASYRLRIALNLAAIPYRAVSVDLVKGEQRSAAHLARNPQGLVPVLEIDGLQLTQSLAILDYLDQTREMGLLPKDPALRVQAQALAQCIAVDLHPVCNLQVVAYAASIAADPSVTREAWMARFIRPGLEAFESLLEAFEQQPYCTGKAPGLADICLMPQLYNARRWGVDFADLPRLVAVDAACSQHPAFAAAHPDAVHGA</sequence>
<dbReference type="GO" id="GO:0006749">
    <property type="term" value="P:glutathione metabolic process"/>
    <property type="evidence" value="ECO:0007669"/>
    <property type="project" value="TreeGrafter"/>
</dbReference>
<evidence type="ECO:0000259" key="3">
    <source>
        <dbReference type="PROSITE" id="PS50405"/>
    </source>
</evidence>
<dbReference type="Pfam" id="PF02798">
    <property type="entry name" value="GST_N"/>
    <property type="match status" value="1"/>
</dbReference>
<dbReference type="RefSeq" id="WP_270917729.1">
    <property type="nucleotide sequence ID" value="NZ_CP127247.1"/>
</dbReference>
<dbReference type="SFLD" id="SFLDG00358">
    <property type="entry name" value="Main_(cytGST)"/>
    <property type="match status" value="1"/>
</dbReference>
<dbReference type="InterPro" id="IPR036282">
    <property type="entry name" value="Glutathione-S-Trfase_C_sf"/>
</dbReference>
<dbReference type="InterPro" id="IPR034330">
    <property type="entry name" value="GST_Zeta_C"/>
</dbReference>
<gene>
    <name evidence="4" type="primary">maiA</name>
    <name evidence="4" type="ORF">QPJ95_06365</name>
</gene>
<evidence type="ECO:0000313" key="4">
    <source>
        <dbReference type="EMBL" id="WIY26538.1"/>
    </source>
</evidence>
<dbReference type="EC" id="5.2.1.2" evidence="4"/>
<feature type="domain" description="GST N-terminal" evidence="2">
    <location>
        <begin position="2"/>
        <end position="83"/>
    </location>
</feature>
<dbReference type="PANTHER" id="PTHR42673">
    <property type="entry name" value="MALEYLACETOACETATE ISOMERASE"/>
    <property type="match status" value="1"/>
</dbReference>
<dbReference type="KEGG" id="ppso:QPJ95_06365"/>
<comment type="similarity">
    <text evidence="1">Belongs to the GST superfamily. Zeta family.</text>
</comment>
<dbReference type="PROSITE" id="PS50404">
    <property type="entry name" value="GST_NTER"/>
    <property type="match status" value="1"/>
</dbReference>
<dbReference type="InterPro" id="IPR036249">
    <property type="entry name" value="Thioredoxin-like_sf"/>
</dbReference>
<feature type="domain" description="GST C-terminal" evidence="3">
    <location>
        <begin position="87"/>
        <end position="212"/>
    </location>
</feature>
<name>A0A9Y2P7Z4_9RHOB</name>
<dbReference type="SUPFAM" id="SSF52833">
    <property type="entry name" value="Thioredoxin-like"/>
    <property type="match status" value="1"/>
</dbReference>
<organism evidence="4 5">
    <name type="scientific">Parasedimentitalea psychrophila</name>
    <dbReference type="NCBI Taxonomy" id="2997337"/>
    <lineage>
        <taxon>Bacteria</taxon>
        <taxon>Pseudomonadati</taxon>
        <taxon>Pseudomonadota</taxon>
        <taxon>Alphaproteobacteria</taxon>
        <taxon>Rhodobacterales</taxon>
        <taxon>Paracoccaceae</taxon>
        <taxon>Parasedimentitalea</taxon>
    </lineage>
</organism>
<dbReference type="InterPro" id="IPR040079">
    <property type="entry name" value="Glutathione_S-Trfase"/>
</dbReference>
<dbReference type="InterPro" id="IPR004045">
    <property type="entry name" value="Glutathione_S-Trfase_N"/>
</dbReference>
<dbReference type="EMBL" id="CP127247">
    <property type="protein sequence ID" value="WIY26538.1"/>
    <property type="molecule type" value="Genomic_DNA"/>
</dbReference>
<dbReference type="GO" id="GO:0005737">
    <property type="term" value="C:cytoplasm"/>
    <property type="evidence" value="ECO:0007669"/>
    <property type="project" value="InterPro"/>
</dbReference>
<dbReference type="GO" id="GO:0004364">
    <property type="term" value="F:glutathione transferase activity"/>
    <property type="evidence" value="ECO:0007669"/>
    <property type="project" value="TreeGrafter"/>
</dbReference>
<dbReference type="InterPro" id="IPR005955">
    <property type="entry name" value="GST_Zeta"/>
</dbReference>
<dbReference type="InterPro" id="IPR034333">
    <property type="entry name" value="GST_Zeta_N"/>
</dbReference>
<dbReference type="CDD" id="cd03191">
    <property type="entry name" value="GST_C_Zeta"/>
    <property type="match status" value="1"/>
</dbReference>
<dbReference type="GO" id="GO:0016034">
    <property type="term" value="F:maleylacetoacetate isomerase activity"/>
    <property type="evidence" value="ECO:0007669"/>
    <property type="project" value="UniProtKB-EC"/>
</dbReference>
<dbReference type="Gene3D" id="3.40.30.10">
    <property type="entry name" value="Glutaredoxin"/>
    <property type="match status" value="1"/>
</dbReference>
<dbReference type="SUPFAM" id="SSF47616">
    <property type="entry name" value="GST C-terminal domain-like"/>
    <property type="match status" value="1"/>
</dbReference>
<dbReference type="Proteomes" id="UP001238334">
    <property type="component" value="Chromosome"/>
</dbReference>
<dbReference type="CDD" id="cd03042">
    <property type="entry name" value="GST_N_Zeta"/>
    <property type="match status" value="1"/>
</dbReference>
<proteinExistence type="inferred from homology"/>
<evidence type="ECO:0000313" key="5">
    <source>
        <dbReference type="Proteomes" id="UP001238334"/>
    </source>
</evidence>
<dbReference type="SFLD" id="SFLDS00019">
    <property type="entry name" value="Glutathione_Transferase_(cytos"/>
    <property type="match status" value="1"/>
</dbReference>